<dbReference type="VEuPathDB" id="FungiDB:EMCG_00290"/>
<sequence length="95" mass="10836">MSIINKQKYNCHGVAGEHRFLMKVLDSQQFTIDIDNVAASLETKAASVKNCPYVFVITDTSPTSRLCSQYQFSSEWHLDIFRAPRVLQFPNIDPL</sequence>
<dbReference type="Proteomes" id="UP000034164">
    <property type="component" value="Unassembled WGS sequence"/>
</dbReference>
<accession>A0A0G2HYB7</accession>
<proteinExistence type="predicted"/>
<reference evidence="2" key="1">
    <citation type="journal article" date="2015" name="PLoS Genet.">
        <title>The dynamic genome and transcriptome of the human fungal pathogen Blastomyces and close relative Emmonsia.</title>
        <authorList>
            <person name="Munoz J.F."/>
            <person name="Gauthier G.M."/>
            <person name="Desjardins C.A."/>
            <person name="Gallo J.E."/>
            <person name="Holder J."/>
            <person name="Sullivan T.D."/>
            <person name="Marty A.J."/>
            <person name="Carmen J.C."/>
            <person name="Chen Z."/>
            <person name="Ding L."/>
            <person name="Gujja S."/>
            <person name="Magrini V."/>
            <person name="Misas E."/>
            <person name="Mitreva M."/>
            <person name="Priest M."/>
            <person name="Saif S."/>
            <person name="Whiston E.A."/>
            <person name="Young S."/>
            <person name="Zeng Q."/>
            <person name="Goldman W.E."/>
            <person name="Mardis E.R."/>
            <person name="Taylor J.W."/>
            <person name="McEwen J.G."/>
            <person name="Clay O.K."/>
            <person name="Klein B.S."/>
            <person name="Cuomo C.A."/>
        </authorList>
    </citation>
    <scope>NUCLEOTIDE SEQUENCE [LARGE SCALE GENOMIC DNA]</scope>
    <source>
        <strain evidence="2">UAMH 3008</strain>
    </source>
</reference>
<evidence type="ECO:0000313" key="2">
    <source>
        <dbReference type="Proteomes" id="UP000034164"/>
    </source>
</evidence>
<dbReference type="AlphaFoldDB" id="A0A0G2HYB7"/>
<organism evidence="1 2">
    <name type="scientific">[Emmonsia] crescens</name>
    <dbReference type="NCBI Taxonomy" id="73230"/>
    <lineage>
        <taxon>Eukaryota</taxon>
        <taxon>Fungi</taxon>
        <taxon>Dikarya</taxon>
        <taxon>Ascomycota</taxon>
        <taxon>Pezizomycotina</taxon>
        <taxon>Eurotiomycetes</taxon>
        <taxon>Eurotiomycetidae</taxon>
        <taxon>Onygenales</taxon>
        <taxon>Ajellomycetaceae</taxon>
        <taxon>Emergomyces</taxon>
    </lineage>
</organism>
<name>A0A0G2HYB7_9EURO</name>
<protein>
    <submittedName>
        <fullName evidence="1">Uncharacterized protein</fullName>
    </submittedName>
</protein>
<comment type="caution">
    <text evidence="1">The sequence shown here is derived from an EMBL/GenBank/DDBJ whole genome shotgun (WGS) entry which is preliminary data.</text>
</comment>
<gene>
    <name evidence="1" type="ORF">EMCG_00290</name>
</gene>
<dbReference type="EMBL" id="LCZI01000992">
    <property type="protein sequence ID" value="KKZ63307.1"/>
    <property type="molecule type" value="Genomic_DNA"/>
</dbReference>
<evidence type="ECO:0000313" key="1">
    <source>
        <dbReference type="EMBL" id="KKZ63307.1"/>
    </source>
</evidence>